<evidence type="ECO:0000313" key="4">
    <source>
        <dbReference type="Proteomes" id="UP000070121"/>
    </source>
</evidence>
<keyword evidence="4" id="KW-1185">Reference proteome</keyword>
<protein>
    <submittedName>
        <fullName evidence="3">Transferase</fullName>
    </submittedName>
</protein>
<evidence type="ECO:0000256" key="1">
    <source>
        <dbReference type="ARBA" id="ARBA00009861"/>
    </source>
</evidence>
<reference evidence="3 4" key="1">
    <citation type="submission" date="2014-02" db="EMBL/GenBank/DDBJ databases">
        <title>The genome sequence of Colletotrichum salicis CBS 607.94.</title>
        <authorList>
            <person name="Baroncelli R."/>
            <person name="Thon M.R."/>
        </authorList>
    </citation>
    <scope>NUCLEOTIDE SEQUENCE [LARGE SCALE GENOMIC DNA]</scope>
    <source>
        <strain evidence="3 4">CBS 607.94</strain>
    </source>
</reference>
<comment type="similarity">
    <text evidence="1">Belongs to the plant acyltransferase family.</text>
</comment>
<dbReference type="EMBL" id="JFFI01002594">
    <property type="protein sequence ID" value="KXH29448.1"/>
    <property type="molecule type" value="Genomic_DNA"/>
</dbReference>
<dbReference type="OrthoDB" id="444127at2759"/>
<dbReference type="STRING" id="1209931.A0A135S0R6"/>
<dbReference type="GO" id="GO:0016740">
    <property type="term" value="F:transferase activity"/>
    <property type="evidence" value="ECO:0007669"/>
    <property type="project" value="UniProtKB-KW"/>
</dbReference>
<dbReference type="Pfam" id="PF02458">
    <property type="entry name" value="Transferase"/>
    <property type="match status" value="3"/>
</dbReference>
<sequence>MSATTSAAQRCSIDATRRMFPNSPSTKPVVSKLSILDSTVARFTPTAAIWLYDKPETLQLSNTQLFETLGHALSQTLDDYPYFAGQLQWATPGQDKDNAVPRHLGRLVIAHGSTEDPGVELSIATHDSKLSDIVPSRAERATNLKEWNASNFQQSDFLPKTKIALMSLNVIDELPAMAVQLTSFNCGGFGVSAMVSHPLADAVCLMNFMYSWATRSRILLGNSSATGDLGLFKPVFDPARLDRVAGLTSGGLPDATIVAEARALPMHRFDWWAEDAPGYPRGVRSASLATMPPPDELKTTKLSPSTYPPWPTWDMSAPVEHVQIRFTAAELTRMKDAALASLAEEIKPLRVSRLDAVLAHVWTLMNRARGHEDNLESAYLNITLGLRSRVDPPLPETFVGSPLLLGYVEKPADEASSTQLGPIAGAIRQMMSQFTPDAVAAYVHDAAHEVSPQRLWQGFLGTHHTLVTSWVRAKTYELDFLGTNELARYVQGVMPKIDGLVQIMDIADTGDFDVSVCMQKSAMNRLLKDSALRRYELAT</sequence>
<evidence type="ECO:0000313" key="3">
    <source>
        <dbReference type="EMBL" id="KXH29448.1"/>
    </source>
</evidence>
<keyword evidence="2 3" id="KW-0808">Transferase</keyword>
<proteinExistence type="inferred from homology"/>
<evidence type="ECO:0000256" key="2">
    <source>
        <dbReference type="ARBA" id="ARBA00022679"/>
    </source>
</evidence>
<dbReference type="PANTHER" id="PTHR31623:SF17">
    <property type="entry name" value="F21J9.9"/>
    <property type="match status" value="1"/>
</dbReference>
<accession>A0A135S0R6</accession>
<dbReference type="Proteomes" id="UP000070121">
    <property type="component" value="Unassembled WGS sequence"/>
</dbReference>
<dbReference type="PANTHER" id="PTHR31623">
    <property type="entry name" value="F21J9.9"/>
    <property type="match status" value="1"/>
</dbReference>
<dbReference type="InterPro" id="IPR023213">
    <property type="entry name" value="CAT-like_dom_sf"/>
</dbReference>
<organism evidence="3 4">
    <name type="scientific">Colletotrichum salicis</name>
    <dbReference type="NCBI Taxonomy" id="1209931"/>
    <lineage>
        <taxon>Eukaryota</taxon>
        <taxon>Fungi</taxon>
        <taxon>Dikarya</taxon>
        <taxon>Ascomycota</taxon>
        <taxon>Pezizomycotina</taxon>
        <taxon>Sordariomycetes</taxon>
        <taxon>Hypocreomycetidae</taxon>
        <taxon>Glomerellales</taxon>
        <taxon>Glomerellaceae</taxon>
        <taxon>Colletotrichum</taxon>
        <taxon>Colletotrichum acutatum species complex</taxon>
    </lineage>
</organism>
<name>A0A135S0R6_9PEZI</name>
<comment type="caution">
    <text evidence="3">The sequence shown here is derived from an EMBL/GenBank/DDBJ whole genome shotgun (WGS) entry which is preliminary data.</text>
</comment>
<dbReference type="AlphaFoldDB" id="A0A135S0R6"/>
<gene>
    <name evidence="3" type="ORF">CSAL01_01659</name>
</gene>
<dbReference type="Gene3D" id="3.30.559.10">
    <property type="entry name" value="Chloramphenicol acetyltransferase-like domain"/>
    <property type="match status" value="2"/>
</dbReference>